<reference evidence="2" key="1">
    <citation type="submission" date="2022-08" db="EMBL/GenBank/DDBJ databases">
        <title>Genomic Encyclopedia of Type Strains, Phase V (KMG-V): Genome sequencing to study the core and pangenomes of soil and plant-associated prokaryotes.</title>
        <authorList>
            <person name="Whitman W."/>
        </authorList>
    </citation>
    <scope>NUCLEOTIDE SEQUENCE</scope>
    <source>
        <strain evidence="2">SP3012</strain>
    </source>
</reference>
<gene>
    <name evidence="2" type="ORF">GGQ01_003242</name>
</gene>
<organism evidence="2 3">
    <name type="scientific">Salinibacter ruber</name>
    <dbReference type="NCBI Taxonomy" id="146919"/>
    <lineage>
        <taxon>Bacteria</taxon>
        <taxon>Pseudomonadati</taxon>
        <taxon>Rhodothermota</taxon>
        <taxon>Rhodothermia</taxon>
        <taxon>Rhodothermales</taxon>
        <taxon>Salinibacteraceae</taxon>
        <taxon>Salinibacter</taxon>
    </lineage>
</organism>
<feature type="region of interest" description="Disordered" evidence="1">
    <location>
        <begin position="99"/>
        <end position="118"/>
    </location>
</feature>
<sequence>MDLDAGHSAAVSANLFDGNPDVLSADVAPCGPCGGPAIGLGRFGRVDAMKANGYLSSERAADIVGVPVCDLYDPSCEGLARLYGSVSSLGLCRVWGGDSDKEKRGQKSGLQESGFRESGHVRGRGANVSIGIGLLSLSLPIQCTGPITLLFFQVT</sequence>
<dbReference type="EMBL" id="JANUBF010000041">
    <property type="protein sequence ID" value="MCS4038152.1"/>
    <property type="molecule type" value="Genomic_DNA"/>
</dbReference>
<proteinExistence type="predicted"/>
<evidence type="ECO:0000313" key="2">
    <source>
        <dbReference type="EMBL" id="MCS4038152.1"/>
    </source>
</evidence>
<name>A0A9X2UP27_9BACT</name>
<evidence type="ECO:0000256" key="1">
    <source>
        <dbReference type="SAM" id="MobiDB-lite"/>
    </source>
</evidence>
<accession>A0A9X2UP27</accession>
<dbReference type="Proteomes" id="UP001155040">
    <property type="component" value="Unassembled WGS sequence"/>
</dbReference>
<evidence type="ECO:0000313" key="3">
    <source>
        <dbReference type="Proteomes" id="UP001155040"/>
    </source>
</evidence>
<comment type="caution">
    <text evidence="2">The sequence shown here is derived from an EMBL/GenBank/DDBJ whole genome shotgun (WGS) entry which is preliminary data.</text>
</comment>
<protein>
    <submittedName>
        <fullName evidence="2">Uncharacterized protein</fullName>
    </submittedName>
</protein>
<dbReference type="AlphaFoldDB" id="A0A9X2UP27"/>